<dbReference type="AlphaFoldDB" id="A0A1L8SVY1"/>
<sequence>MRGTLSNDGRVYFYESAFFNQGENGLSISQLRSIFIKNFLNDQRARYVTENYTLEKEQRRISVFRKDGKLLSEDELLKLDVVVPQIFETY</sequence>
<comment type="caution">
    <text evidence="1">The sequence shown here is derived from an EMBL/GenBank/DDBJ whole genome shotgun (WGS) entry which is preliminary data.</text>
</comment>
<organism evidence="1 2">
    <name type="scientific">Enterococcus devriesei</name>
    <dbReference type="NCBI Taxonomy" id="319970"/>
    <lineage>
        <taxon>Bacteria</taxon>
        <taxon>Bacillati</taxon>
        <taxon>Bacillota</taxon>
        <taxon>Bacilli</taxon>
        <taxon>Lactobacillales</taxon>
        <taxon>Enterococcaceae</taxon>
        <taxon>Enterococcus</taxon>
    </lineage>
</organism>
<keyword evidence="2" id="KW-1185">Reference proteome</keyword>
<name>A0A1L8SVY1_9ENTE</name>
<dbReference type="RefSeq" id="WP_071862072.1">
    <property type="nucleotide sequence ID" value="NZ_JBHLVS010000013.1"/>
</dbReference>
<proteinExistence type="predicted"/>
<dbReference type="EMBL" id="JXKM01000004">
    <property type="protein sequence ID" value="OJG36123.1"/>
    <property type="molecule type" value="Genomic_DNA"/>
</dbReference>
<evidence type="ECO:0000313" key="2">
    <source>
        <dbReference type="Proteomes" id="UP000183700"/>
    </source>
</evidence>
<reference evidence="1 2" key="1">
    <citation type="submission" date="2014-12" db="EMBL/GenBank/DDBJ databases">
        <title>Draft genome sequences of 29 type strains of Enterococci.</title>
        <authorList>
            <person name="Zhong Z."/>
            <person name="Sun Z."/>
            <person name="Liu W."/>
            <person name="Zhang W."/>
            <person name="Zhang H."/>
        </authorList>
    </citation>
    <scope>NUCLEOTIDE SEQUENCE [LARGE SCALE GENOMIC DNA]</scope>
    <source>
        <strain evidence="1 2">DSM 22802</strain>
    </source>
</reference>
<dbReference type="STRING" id="319970.RV00_GL002267"/>
<gene>
    <name evidence="1" type="ORF">RV00_GL002267</name>
</gene>
<dbReference type="Proteomes" id="UP000183700">
    <property type="component" value="Unassembled WGS sequence"/>
</dbReference>
<protein>
    <submittedName>
        <fullName evidence="1">Uncharacterized protein</fullName>
    </submittedName>
</protein>
<dbReference type="OrthoDB" id="2187532at2"/>
<evidence type="ECO:0000313" key="1">
    <source>
        <dbReference type="EMBL" id="OJG36123.1"/>
    </source>
</evidence>
<accession>A0A1L8SVY1</accession>